<dbReference type="GO" id="GO:0044550">
    <property type="term" value="P:secondary metabolite biosynthetic process"/>
    <property type="evidence" value="ECO:0007669"/>
    <property type="project" value="TreeGrafter"/>
</dbReference>
<reference evidence="5 6" key="1">
    <citation type="submission" date="2019-02" db="EMBL/GenBank/DDBJ databases">
        <title>Deep-cultivation of Planctomycetes and their phenomic and genomic characterization uncovers novel biology.</title>
        <authorList>
            <person name="Wiegand S."/>
            <person name="Jogler M."/>
            <person name="Boedeker C."/>
            <person name="Pinto D."/>
            <person name="Vollmers J."/>
            <person name="Rivas-Marin E."/>
            <person name="Kohn T."/>
            <person name="Peeters S.H."/>
            <person name="Heuer A."/>
            <person name="Rast P."/>
            <person name="Oberbeckmann S."/>
            <person name="Bunk B."/>
            <person name="Jeske O."/>
            <person name="Meyerdierks A."/>
            <person name="Storesund J.E."/>
            <person name="Kallscheuer N."/>
            <person name="Luecker S."/>
            <person name="Lage O.M."/>
            <person name="Pohl T."/>
            <person name="Merkel B.J."/>
            <person name="Hornburger P."/>
            <person name="Mueller R.-W."/>
            <person name="Bruemmer F."/>
            <person name="Labrenz M."/>
            <person name="Spormann A.M."/>
            <person name="Op den Camp H."/>
            <person name="Overmann J."/>
            <person name="Amann R."/>
            <person name="Jetten M.S.M."/>
            <person name="Mascher T."/>
            <person name="Medema M.H."/>
            <person name="Devos D.P."/>
            <person name="Kaster A.-K."/>
            <person name="Ovreas L."/>
            <person name="Rohde M."/>
            <person name="Galperin M.Y."/>
            <person name="Jogler C."/>
        </authorList>
    </citation>
    <scope>NUCLEOTIDE SEQUENCE [LARGE SCALE GENOMIC DNA]</scope>
    <source>
        <strain evidence="5 6">Pla110</strain>
    </source>
</reference>
<dbReference type="RefSeq" id="WP_144992103.1">
    <property type="nucleotide sequence ID" value="NZ_CP036281.1"/>
</dbReference>
<gene>
    <name evidence="5" type="primary">fabH_1</name>
    <name evidence="5" type="ORF">Pla110_00950</name>
</gene>
<evidence type="ECO:0000313" key="6">
    <source>
        <dbReference type="Proteomes" id="UP000317178"/>
    </source>
</evidence>
<dbReference type="AlphaFoldDB" id="A0A518CGU6"/>
<evidence type="ECO:0000259" key="4">
    <source>
        <dbReference type="Pfam" id="PF08545"/>
    </source>
</evidence>
<dbReference type="InterPro" id="IPR013751">
    <property type="entry name" value="ACP_syn_III_N"/>
</dbReference>
<organism evidence="5 6">
    <name type="scientific">Polystyrenella longa</name>
    <dbReference type="NCBI Taxonomy" id="2528007"/>
    <lineage>
        <taxon>Bacteria</taxon>
        <taxon>Pseudomonadati</taxon>
        <taxon>Planctomycetota</taxon>
        <taxon>Planctomycetia</taxon>
        <taxon>Planctomycetales</taxon>
        <taxon>Planctomycetaceae</taxon>
        <taxon>Polystyrenella</taxon>
    </lineage>
</organism>
<evidence type="ECO:0000256" key="1">
    <source>
        <dbReference type="ARBA" id="ARBA00022679"/>
    </source>
</evidence>
<dbReference type="PANTHER" id="PTHR34069">
    <property type="entry name" value="3-OXOACYL-[ACYL-CARRIER-PROTEIN] SYNTHASE 3"/>
    <property type="match status" value="1"/>
</dbReference>
<keyword evidence="2 5" id="KW-0012">Acyltransferase</keyword>
<dbReference type="Gene3D" id="3.40.47.10">
    <property type="match status" value="1"/>
</dbReference>
<name>A0A518CGU6_9PLAN</name>
<evidence type="ECO:0000256" key="2">
    <source>
        <dbReference type="ARBA" id="ARBA00023315"/>
    </source>
</evidence>
<evidence type="ECO:0000313" key="5">
    <source>
        <dbReference type="EMBL" id="QDU78394.1"/>
    </source>
</evidence>
<dbReference type="GO" id="GO:0033818">
    <property type="term" value="F:beta-ketoacyl-acyl-carrier-protein synthase III activity"/>
    <property type="evidence" value="ECO:0007669"/>
    <property type="project" value="UniProtKB-EC"/>
</dbReference>
<dbReference type="GO" id="GO:0004315">
    <property type="term" value="F:3-oxoacyl-[acyl-carrier-protein] synthase activity"/>
    <property type="evidence" value="ECO:0007669"/>
    <property type="project" value="InterPro"/>
</dbReference>
<dbReference type="OrthoDB" id="9815506at2"/>
<dbReference type="InterPro" id="IPR016039">
    <property type="entry name" value="Thiolase-like"/>
</dbReference>
<keyword evidence="6" id="KW-1185">Reference proteome</keyword>
<dbReference type="PANTHER" id="PTHR34069:SF2">
    <property type="entry name" value="BETA-KETOACYL-[ACYL-CARRIER-PROTEIN] SYNTHASE III"/>
    <property type="match status" value="1"/>
</dbReference>
<dbReference type="CDD" id="cd00830">
    <property type="entry name" value="KAS_III"/>
    <property type="match status" value="1"/>
</dbReference>
<dbReference type="EC" id="2.3.1.180" evidence="5"/>
<accession>A0A518CGU6</accession>
<sequence length="337" mass="36817">MKASVKAVTYHLPEGELVNETLTAISPEMTAEKIVSKTGIVTRKIAAPGECASDLACQAAINMFAQGICSPDEIDYILFCSQSPDYLMPTTACLIQQRLGIPRTSGALDMNLGCSGYVYGLGLAKGLVETGQSKKLLMLTGETYSKYIRDNDTNVRTIFGDGAACSLIEAIDDTSEETIGPFIYGTDGLGANNLMVSQRGFRYLAQRNMGEVPAHSPDEDPYMHMNGPEVFLFTLLNVPKAIADLFERTGFGWDDVDLVVFHQANAYMLEHLKNKIRIPDEKFYVSMADIGNTGSSTIPIALARAEQDQRLKQGDRVMLVGFGVGYSWSATFITWQA</sequence>
<dbReference type="KEGG" id="plon:Pla110_00950"/>
<dbReference type="GO" id="GO:0006633">
    <property type="term" value="P:fatty acid biosynthetic process"/>
    <property type="evidence" value="ECO:0007669"/>
    <property type="project" value="InterPro"/>
</dbReference>
<keyword evidence="1 5" id="KW-0808">Transferase</keyword>
<dbReference type="NCBIfam" id="NF006829">
    <property type="entry name" value="PRK09352.1"/>
    <property type="match status" value="1"/>
</dbReference>
<evidence type="ECO:0000259" key="3">
    <source>
        <dbReference type="Pfam" id="PF08541"/>
    </source>
</evidence>
<dbReference type="Proteomes" id="UP000317178">
    <property type="component" value="Chromosome"/>
</dbReference>
<dbReference type="Pfam" id="PF08541">
    <property type="entry name" value="ACP_syn_III_C"/>
    <property type="match status" value="1"/>
</dbReference>
<feature type="domain" description="Beta-ketoacyl-[acyl-carrier-protein] synthase III C-terminal" evidence="3">
    <location>
        <begin position="247"/>
        <end position="335"/>
    </location>
</feature>
<feature type="domain" description="Beta-ketoacyl-[acyl-carrier-protein] synthase III N-terminal" evidence="4">
    <location>
        <begin position="108"/>
        <end position="188"/>
    </location>
</feature>
<dbReference type="InterPro" id="IPR013747">
    <property type="entry name" value="ACP_syn_III_C"/>
</dbReference>
<proteinExistence type="predicted"/>
<dbReference type="SUPFAM" id="SSF53901">
    <property type="entry name" value="Thiolase-like"/>
    <property type="match status" value="1"/>
</dbReference>
<dbReference type="Pfam" id="PF08545">
    <property type="entry name" value="ACP_syn_III"/>
    <property type="match status" value="1"/>
</dbReference>
<protein>
    <submittedName>
        <fullName evidence="5">3-oxoacyl-[acyl-carrier-protein] synthase 3</fullName>
        <ecNumber evidence="5">2.3.1.180</ecNumber>
    </submittedName>
</protein>
<dbReference type="EMBL" id="CP036281">
    <property type="protein sequence ID" value="QDU78394.1"/>
    <property type="molecule type" value="Genomic_DNA"/>
</dbReference>